<gene>
    <name evidence="1" type="ORF">CCH79_00008674</name>
</gene>
<proteinExistence type="predicted"/>
<keyword evidence="2" id="KW-1185">Reference proteome</keyword>
<sequence>MSRKKQPKDRVVQEVEELPKIQKVSNLLSHYQCRPLVSHDVIILKVVQSLTNNYPILQMIITAQEMWRLTSLCFVLF</sequence>
<protein>
    <submittedName>
        <fullName evidence="1">Uncharacterized protein</fullName>
    </submittedName>
</protein>
<reference evidence="1 2" key="1">
    <citation type="journal article" date="2018" name="G3 (Bethesda)">
        <title>A High-Quality Reference Genome for the Invasive Mosquitofish Gambusia affinis Using a Chicago Library.</title>
        <authorList>
            <person name="Hoffberg S.L."/>
            <person name="Troendle N.J."/>
            <person name="Glenn T.C."/>
            <person name="Mahmud O."/>
            <person name="Louha S."/>
            <person name="Chalopin D."/>
            <person name="Bennetzen J.L."/>
            <person name="Mauricio R."/>
        </authorList>
    </citation>
    <scope>NUCLEOTIDE SEQUENCE [LARGE SCALE GENOMIC DNA]</scope>
    <source>
        <strain evidence="1">NE01/NJP1002.9</strain>
        <tissue evidence="1">Muscle</tissue>
    </source>
</reference>
<evidence type="ECO:0000313" key="2">
    <source>
        <dbReference type="Proteomes" id="UP000250572"/>
    </source>
</evidence>
<organism evidence="1 2">
    <name type="scientific">Gambusia affinis</name>
    <name type="common">Western mosquitofish</name>
    <name type="synonym">Heterandria affinis</name>
    <dbReference type="NCBI Taxonomy" id="33528"/>
    <lineage>
        <taxon>Eukaryota</taxon>
        <taxon>Metazoa</taxon>
        <taxon>Chordata</taxon>
        <taxon>Craniata</taxon>
        <taxon>Vertebrata</taxon>
        <taxon>Euteleostomi</taxon>
        <taxon>Actinopterygii</taxon>
        <taxon>Neopterygii</taxon>
        <taxon>Teleostei</taxon>
        <taxon>Neoteleostei</taxon>
        <taxon>Acanthomorphata</taxon>
        <taxon>Ovalentaria</taxon>
        <taxon>Atherinomorphae</taxon>
        <taxon>Cyprinodontiformes</taxon>
        <taxon>Poeciliidae</taxon>
        <taxon>Poeciliinae</taxon>
        <taxon>Gambusia</taxon>
    </lineage>
</organism>
<comment type="caution">
    <text evidence="1">The sequence shown here is derived from an EMBL/GenBank/DDBJ whole genome shotgun (WGS) entry which is preliminary data.</text>
</comment>
<evidence type="ECO:0000313" key="1">
    <source>
        <dbReference type="EMBL" id="PWA15214.1"/>
    </source>
</evidence>
<dbReference type="Proteomes" id="UP000250572">
    <property type="component" value="Unassembled WGS sequence"/>
</dbReference>
<accession>A0A315UUP1</accession>
<dbReference type="EMBL" id="NHOQ01002733">
    <property type="protein sequence ID" value="PWA15214.1"/>
    <property type="molecule type" value="Genomic_DNA"/>
</dbReference>
<dbReference type="AlphaFoldDB" id="A0A315UUP1"/>
<name>A0A315UUP1_GAMAF</name>